<sequence length="127" mass="15068">MKFLHTMVRVKDLEKSFKFYTEELGFVESRRKEFPDKKFDLVYLILPDSPDFELELTYNYDQEEGYEVGTGYGHIAISHPDIYTLREALMNKGYEVTEIRGLTPNSNKYFFVTDPDGYRIEIIQKED</sequence>
<dbReference type="PANTHER" id="PTHR46036:SF5">
    <property type="entry name" value="LACTOYLGLUTATHIONE LYASE"/>
    <property type="match status" value="1"/>
</dbReference>
<feature type="domain" description="VOC" evidence="6">
    <location>
        <begin position="2"/>
        <end position="125"/>
    </location>
</feature>
<dbReference type="PROSITE" id="PS00935">
    <property type="entry name" value="GLYOXALASE_I_2"/>
    <property type="match status" value="1"/>
</dbReference>
<dbReference type="eggNOG" id="COG0346">
    <property type="taxonomic scope" value="Bacteria"/>
</dbReference>
<evidence type="ECO:0000256" key="5">
    <source>
        <dbReference type="ARBA" id="ARBA00033298"/>
    </source>
</evidence>
<dbReference type="GO" id="GO:0046872">
    <property type="term" value="F:metal ion binding"/>
    <property type="evidence" value="ECO:0007669"/>
    <property type="project" value="UniProtKB-KW"/>
</dbReference>
<dbReference type="InterPro" id="IPR037523">
    <property type="entry name" value="VOC_core"/>
</dbReference>
<evidence type="ECO:0000259" key="6">
    <source>
        <dbReference type="PROSITE" id="PS51819"/>
    </source>
</evidence>
<dbReference type="GO" id="GO:0019243">
    <property type="term" value="P:methylglyoxal catabolic process to D-lactate via S-lactoyl-glutathione"/>
    <property type="evidence" value="ECO:0007669"/>
    <property type="project" value="TreeGrafter"/>
</dbReference>
<dbReference type="Pfam" id="PF00903">
    <property type="entry name" value="Glyoxalase"/>
    <property type="match status" value="1"/>
</dbReference>
<dbReference type="PANTHER" id="PTHR46036">
    <property type="entry name" value="LACTOYLGLUTATHIONE LYASE"/>
    <property type="match status" value="1"/>
</dbReference>
<name>A0A095X3R6_9FIRM</name>
<dbReference type="InterPro" id="IPR018146">
    <property type="entry name" value="Glyoxalase_1_CS"/>
</dbReference>
<dbReference type="SUPFAM" id="SSF54593">
    <property type="entry name" value="Glyoxalase/Bleomycin resistance protein/Dihydroxybiphenyl dioxygenase"/>
    <property type="match status" value="1"/>
</dbReference>
<dbReference type="Gene3D" id="3.10.180.10">
    <property type="entry name" value="2,3-Dihydroxybiphenyl 1,2-Dioxygenase, domain 1"/>
    <property type="match status" value="1"/>
</dbReference>
<reference evidence="7 8" key="1">
    <citation type="submission" date="2014-07" db="EMBL/GenBank/DDBJ databases">
        <authorList>
            <person name="McCorrison J."/>
            <person name="Sanka R."/>
            <person name="Torralba M."/>
            <person name="Gillis M."/>
            <person name="Haft D.H."/>
            <person name="Methe B."/>
            <person name="Sutton G."/>
            <person name="Nelson K.E."/>
        </authorList>
    </citation>
    <scope>NUCLEOTIDE SEQUENCE [LARGE SCALE GENOMIC DNA]</scope>
    <source>
        <strain evidence="7 8">S7-1-13</strain>
    </source>
</reference>
<organism evidence="7 8">
    <name type="scientific">Anaerococcus lactolyticus S7-1-13</name>
    <dbReference type="NCBI Taxonomy" id="1284686"/>
    <lineage>
        <taxon>Bacteria</taxon>
        <taxon>Bacillati</taxon>
        <taxon>Bacillota</taxon>
        <taxon>Tissierellia</taxon>
        <taxon>Tissierellales</taxon>
        <taxon>Peptoniphilaceae</taxon>
        <taxon>Anaerococcus</taxon>
    </lineage>
</organism>
<comment type="caution">
    <text evidence="7">The sequence shown here is derived from an EMBL/GenBank/DDBJ whole genome shotgun (WGS) entry which is preliminary data.</text>
</comment>
<dbReference type="RefSeq" id="WP_037326791.1">
    <property type="nucleotide sequence ID" value="NZ_JRMW01000025.1"/>
</dbReference>
<keyword evidence="1" id="KW-0479">Metal-binding</keyword>
<protein>
    <recommendedName>
        <fullName evidence="3">Aldoketomutase</fullName>
    </recommendedName>
    <alternativeName>
        <fullName evidence="2">Ketone-aldehyde mutase</fullName>
    </alternativeName>
    <alternativeName>
        <fullName evidence="4">Methylglyoxalase</fullName>
    </alternativeName>
    <alternativeName>
        <fullName evidence="5">S-D-lactoylglutathione methylglyoxal lyase</fullName>
    </alternativeName>
</protein>
<dbReference type="PROSITE" id="PS51819">
    <property type="entry name" value="VOC"/>
    <property type="match status" value="1"/>
</dbReference>
<dbReference type="GO" id="GO:0004462">
    <property type="term" value="F:lactoylglutathione lyase activity"/>
    <property type="evidence" value="ECO:0007669"/>
    <property type="project" value="InterPro"/>
</dbReference>
<gene>
    <name evidence="7" type="ORF">HMPREF1630_02675</name>
</gene>
<evidence type="ECO:0000256" key="3">
    <source>
        <dbReference type="ARBA" id="ARBA00030892"/>
    </source>
</evidence>
<dbReference type="OrthoDB" id="9815599at2"/>
<evidence type="ECO:0000313" key="7">
    <source>
        <dbReference type="EMBL" id="KGF04725.1"/>
    </source>
</evidence>
<dbReference type="PROSITE" id="PS00934">
    <property type="entry name" value="GLYOXALASE_I_1"/>
    <property type="match status" value="1"/>
</dbReference>
<accession>A0A095X3R6</accession>
<dbReference type="InterPro" id="IPR004360">
    <property type="entry name" value="Glyas_Fos-R_dOase_dom"/>
</dbReference>
<dbReference type="EMBL" id="JRMW01000025">
    <property type="protein sequence ID" value="KGF04725.1"/>
    <property type="molecule type" value="Genomic_DNA"/>
</dbReference>
<keyword evidence="7" id="KW-0456">Lyase</keyword>
<evidence type="ECO:0000256" key="2">
    <source>
        <dbReference type="ARBA" id="ARBA00030291"/>
    </source>
</evidence>
<evidence type="ECO:0000313" key="8">
    <source>
        <dbReference type="Proteomes" id="UP000029579"/>
    </source>
</evidence>
<evidence type="ECO:0000256" key="4">
    <source>
        <dbReference type="ARBA" id="ARBA00032460"/>
    </source>
</evidence>
<dbReference type="AlphaFoldDB" id="A0A095X3R6"/>
<proteinExistence type="predicted"/>
<dbReference type="InterPro" id="IPR029068">
    <property type="entry name" value="Glyas_Bleomycin-R_OHBP_Dase"/>
</dbReference>
<dbReference type="Proteomes" id="UP000029579">
    <property type="component" value="Unassembled WGS sequence"/>
</dbReference>
<dbReference type="GO" id="GO:0005737">
    <property type="term" value="C:cytoplasm"/>
    <property type="evidence" value="ECO:0007669"/>
    <property type="project" value="TreeGrafter"/>
</dbReference>
<evidence type="ECO:0000256" key="1">
    <source>
        <dbReference type="ARBA" id="ARBA00022723"/>
    </source>
</evidence>